<comment type="caution">
    <text evidence="5">The sequence shown here is derived from an EMBL/GenBank/DDBJ whole genome shotgun (WGS) entry which is preliminary data.</text>
</comment>
<dbReference type="Proteomes" id="UP001264335">
    <property type="component" value="Unassembled WGS sequence"/>
</dbReference>
<name>A0A437UKC8_ENTAV</name>
<dbReference type="SUPFAM" id="SSF47413">
    <property type="entry name" value="lambda repressor-like DNA-binding domains"/>
    <property type="match status" value="1"/>
</dbReference>
<gene>
    <name evidence="5" type="ORF">EK398_03210</name>
    <name evidence="4" type="ORF">P7D79_06350</name>
</gene>
<dbReference type="SMART" id="SM00530">
    <property type="entry name" value="HTH_XRE"/>
    <property type="match status" value="1"/>
</dbReference>
<evidence type="ECO:0000256" key="2">
    <source>
        <dbReference type="SAM" id="Phobius"/>
    </source>
</evidence>
<dbReference type="EMBL" id="RYZS01000001">
    <property type="protein sequence ID" value="RVU93949.1"/>
    <property type="molecule type" value="Genomic_DNA"/>
</dbReference>
<dbReference type="Pfam" id="PF01381">
    <property type="entry name" value="HTH_3"/>
    <property type="match status" value="1"/>
</dbReference>
<evidence type="ECO:0000313" key="5">
    <source>
        <dbReference type="EMBL" id="RVU93949.1"/>
    </source>
</evidence>
<feature type="transmembrane region" description="Helical" evidence="2">
    <location>
        <begin position="111"/>
        <end position="130"/>
    </location>
</feature>
<dbReference type="PROSITE" id="PS50943">
    <property type="entry name" value="HTH_CROC1"/>
    <property type="match status" value="1"/>
</dbReference>
<evidence type="ECO:0000313" key="7">
    <source>
        <dbReference type="Proteomes" id="UP001264335"/>
    </source>
</evidence>
<feature type="transmembrane region" description="Helical" evidence="2">
    <location>
        <begin position="151"/>
        <end position="174"/>
    </location>
</feature>
<dbReference type="InterPro" id="IPR001387">
    <property type="entry name" value="Cro/C1-type_HTH"/>
</dbReference>
<evidence type="ECO:0000313" key="6">
    <source>
        <dbReference type="Proteomes" id="UP000288388"/>
    </source>
</evidence>
<evidence type="ECO:0000256" key="1">
    <source>
        <dbReference type="ARBA" id="ARBA00023125"/>
    </source>
</evidence>
<evidence type="ECO:0000313" key="4">
    <source>
        <dbReference type="EMBL" id="MDT2513854.1"/>
    </source>
</evidence>
<dbReference type="AlphaFoldDB" id="A0A437UKC8"/>
<keyword evidence="1" id="KW-0238">DNA-binding</keyword>
<dbReference type="InterPro" id="IPR010982">
    <property type="entry name" value="Lambda_DNA-bd_dom_sf"/>
</dbReference>
<keyword evidence="2" id="KW-0472">Membrane</keyword>
<feature type="transmembrane region" description="Helical" evidence="2">
    <location>
        <begin position="83"/>
        <end position="105"/>
    </location>
</feature>
<proteinExistence type="predicted"/>
<accession>A0A437UKC8</accession>
<keyword evidence="2" id="KW-0812">Transmembrane</keyword>
<dbReference type="GO" id="GO:0003677">
    <property type="term" value="F:DNA binding"/>
    <property type="evidence" value="ECO:0007669"/>
    <property type="project" value="UniProtKB-KW"/>
</dbReference>
<dbReference type="RefSeq" id="WP_016181745.1">
    <property type="nucleotide sequence ID" value="NZ_CAAKOC010000176.1"/>
</dbReference>
<organism evidence="5 6">
    <name type="scientific">Enterococcus avium</name>
    <name type="common">Streptococcus avium</name>
    <dbReference type="NCBI Taxonomy" id="33945"/>
    <lineage>
        <taxon>Bacteria</taxon>
        <taxon>Bacillati</taxon>
        <taxon>Bacillota</taxon>
        <taxon>Bacilli</taxon>
        <taxon>Lactobacillales</taxon>
        <taxon>Enterococcaceae</taxon>
        <taxon>Enterococcus</taxon>
    </lineage>
</organism>
<dbReference type="Proteomes" id="UP000288388">
    <property type="component" value="Unassembled WGS sequence"/>
</dbReference>
<dbReference type="PANTHER" id="PTHR46558">
    <property type="entry name" value="TRACRIPTIONAL REGULATORY PROTEIN-RELATED-RELATED"/>
    <property type="match status" value="1"/>
</dbReference>
<keyword evidence="2" id="KW-1133">Transmembrane helix</keyword>
<reference evidence="4 7" key="2">
    <citation type="submission" date="2023-03" db="EMBL/GenBank/DDBJ databases">
        <authorList>
            <person name="Shen W."/>
            <person name="Cai J."/>
        </authorList>
    </citation>
    <scope>NUCLEOTIDE SEQUENCE [LARGE SCALE GENOMIC DNA]</scope>
    <source>
        <strain evidence="4 7">Y2</strain>
    </source>
</reference>
<reference evidence="5 6" key="1">
    <citation type="submission" date="2018-12" db="EMBL/GenBank/DDBJ databases">
        <title>A novel vanA-carrying plasmid in a clinical isolate of Enterococcus avium.</title>
        <authorList>
            <person name="Bernasconi O.J."/>
            <person name="Luzzaro F."/>
            <person name="Endimiani A."/>
        </authorList>
    </citation>
    <scope>NUCLEOTIDE SEQUENCE [LARGE SCALE GENOMIC DNA]</scope>
    <source>
        <strain evidence="5 6">LC0559/18</strain>
    </source>
</reference>
<dbReference type="EMBL" id="JARPWY010000012">
    <property type="protein sequence ID" value="MDT2513854.1"/>
    <property type="molecule type" value="Genomic_DNA"/>
</dbReference>
<dbReference type="CDD" id="cd00093">
    <property type="entry name" value="HTH_XRE"/>
    <property type="match status" value="1"/>
</dbReference>
<dbReference type="Gene3D" id="1.10.260.40">
    <property type="entry name" value="lambda repressor-like DNA-binding domains"/>
    <property type="match status" value="1"/>
</dbReference>
<dbReference type="PANTHER" id="PTHR46558:SF15">
    <property type="entry name" value="HELIX-TURN-HELIX DOMAIN PROTEIN"/>
    <property type="match status" value="1"/>
</dbReference>
<evidence type="ECO:0000259" key="3">
    <source>
        <dbReference type="PROSITE" id="PS50943"/>
    </source>
</evidence>
<sequence length="176" mass="19628">MIAKILKAQRKERGLTQQEAAKIFHVTRQTISNWENEKNYPDIPTLVAISDYYEVSLDYLMKGDVKYMAKIKQEAKLLQSIQVGLFSVICAVALLLFSFVGFVAAINGGSLVGIIPIQLSLTIAMGWVCVIHFKNLKDVMTPSVKNTVSMFLLVTLFLIILCTTLLILAALGYIHF</sequence>
<feature type="domain" description="HTH cro/C1-type" evidence="3">
    <location>
        <begin position="6"/>
        <end position="60"/>
    </location>
</feature>
<protein>
    <submittedName>
        <fullName evidence="5">Helix-turn-helix domain-containing protein</fullName>
    </submittedName>
</protein>